<dbReference type="InterPro" id="IPR051531">
    <property type="entry name" value="N-acetyltransferase"/>
</dbReference>
<keyword evidence="2" id="KW-0808">Transferase</keyword>
<dbReference type="InterPro" id="IPR000182">
    <property type="entry name" value="GNAT_dom"/>
</dbReference>
<dbReference type="InterPro" id="IPR016181">
    <property type="entry name" value="Acyl_CoA_acyltransferase"/>
</dbReference>
<dbReference type="GO" id="GO:0005840">
    <property type="term" value="C:ribosome"/>
    <property type="evidence" value="ECO:0007669"/>
    <property type="project" value="UniProtKB-KW"/>
</dbReference>
<dbReference type="RefSeq" id="WP_017928737.1">
    <property type="nucleotide sequence ID" value="NZ_KB822998.1"/>
</dbReference>
<dbReference type="EMBL" id="APGJ01000006">
    <property type="protein sequence ID" value="EYD71712.1"/>
    <property type="molecule type" value="Genomic_DNA"/>
</dbReference>
<dbReference type="STRING" id="1122180.Lokhon_01782"/>
<dbReference type="GO" id="GO:0016747">
    <property type="term" value="F:acyltransferase activity, transferring groups other than amino-acyl groups"/>
    <property type="evidence" value="ECO:0007669"/>
    <property type="project" value="InterPro"/>
</dbReference>
<keyword evidence="2" id="KW-0689">Ribosomal protein</keyword>
<dbReference type="PATRIC" id="fig|1122180.6.peg.1764"/>
<dbReference type="Gene3D" id="3.40.630.30">
    <property type="match status" value="1"/>
</dbReference>
<dbReference type="OrthoDB" id="9804153at2"/>
<dbReference type="PANTHER" id="PTHR43792">
    <property type="entry name" value="GNAT FAMILY, PUTATIVE (AFU_ORTHOLOGUE AFUA_3G00765)-RELATED-RELATED"/>
    <property type="match status" value="1"/>
</dbReference>
<organism evidence="2 3">
    <name type="scientific">Limimaricola hongkongensis DSM 17492</name>
    <dbReference type="NCBI Taxonomy" id="1122180"/>
    <lineage>
        <taxon>Bacteria</taxon>
        <taxon>Pseudomonadati</taxon>
        <taxon>Pseudomonadota</taxon>
        <taxon>Alphaproteobacteria</taxon>
        <taxon>Rhodobacterales</taxon>
        <taxon>Paracoccaceae</taxon>
        <taxon>Limimaricola</taxon>
    </lineage>
</organism>
<dbReference type="Proteomes" id="UP000025047">
    <property type="component" value="Unassembled WGS sequence"/>
</dbReference>
<evidence type="ECO:0000259" key="1">
    <source>
        <dbReference type="PROSITE" id="PS51186"/>
    </source>
</evidence>
<reference evidence="2 3" key="1">
    <citation type="submission" date="2013-03" db="EMBL/GenBank/DDBJ databases">
        <authorList>
            <person name="Fiebig A."/>
            <person name="Goeker M."/>
            <person name="Klenk H.-P.P."/>
        </authorList>
    </citation>
    <scope>NUCLEOTIDE SEQUENCE [LARGE SCALE GENOMIC DNA]</scope>
    <source>
        <strain evidence="2 3">DSM 17492</strain>
    </source>
</reference>
<protein>
    <submittedName>
        <fullName evidence="2">50S ribosomal protein acetyltransferase</fullName>
    </submittedName>
</protein>
<evidence type="ECO:0000313" key="3">
    <source>
        <dbReference type="Proteomes" id="UP000025047"/>
    </source>
</evidence>
<proteinExistence type="predicted"/>
<dbReference type="HOGENOM" id="CLU_013985_3_4_5"/>
<keyword evidence="3" id="KW-1185">Reference proteome</keyword>
<dbReference type="SUPFAM" id="SSF55729">
    <property type="entry name" value="Acyl-CoA N-acyltransferases (Nat)"/>
    <property type="match status" value="1"/>
</dbReference>
<accession>A0A017HB32</accession>
<comment type="caution">
    <text evidence="2">The sequence shown here is derived from an EMBL/GenBank/DDBJ whole genome shotgun (WGS) entry which is preliminary data.</text>
</comment>
<dbReference type="PROSITE" id="PS51186">
    <property type="entry name" value="GNAT"/>
    <property type="match status" value="1"/>
</dbReference>
<evidence type="ECO:0000313" key="2">
    <source>
        <dbReference type="EMBL" id="EYD71712.1"/>
    </source>
</evidence>
<name>A0A017HB32_9RHOB</name>
<keyword evidence="2" id="KW-0687">Ribonucleoprotein</keyword>
<gene>
    <name evidence="2" type="ORF">Lokhon_01782</name>
</gene>
<dbReference type="Pfam" id="PF13302">
    <property type="entry name" value="Acetyltransf_3"/>
    <property type="match status" value="1"/>
</dbReference>
<dbReference type="eggNOG" id="COG1670">
    <property type="taxonomic scope" value="Bacteria"/>
</dbReference>
<sequence>MKNNDIKVSEGQPVIAAERFQLRPLRRSDEGLIAHYAADPRVARGTRTIPHPLPPGTVTQLIERAQRPDRTEDVWVIDGSENSLAEVLGLVTLTRMDRGQSEVHYWVAPAFWNTGFASEALRALITANPHGAAQIFAEVFQDNAVSARVLTNCGFDYLGDAEAYSVARGATAPTWTYALKID</sequence>
<dbReference type="AlphaFoldDB" id="A0A017HB32"/>
<feature type="domain" description="N-acetyltransferase" evidence="1">
    <location>
        <begin position="20"/>
        <end position="182"/>
    </location>
</feature>